<evidence type="ECO:0000313" key="3">
    <source>
        <dbReference type="Proteomes" id="UP001156670"/>
    </source>
</evidence>
<organism evidence="2 3">
    <name type="scientific">Dyella acidisoli</name>
    <dbReference type="NCBI Taxonomy" id="1867834"/>
    <lineage>
        <taxon>Bacteria</taxon>
        <taxon>Pseudomonadati</taxon>
        <taxon>Pseudomonadota</taxon>
        <taxon>Gammaproteobacteria</taxon>
        <taxon>Lysobacterales</taxon>
        <taxon>Rhodanobacteraceae</taxon>
        <taxon>Dyella</taxon>
    </lineage>
</organism>
<evidence type="ECO:0000313" key="2">
    <source>
        <dbReference type="EMBL" id="GLQ91299.1"/>
    </source>
</evidence>
<feature type="domain" description="GST N-terminal" evidence="1">
    <location>
        <begin position="1"/>
        <end position="82"/>
    </location>
</feature>
<name>A0ABQ5XJF2_9GAMM</name>
<dbReference type="CDD" id="cd03205">
    <property type="entry name" value="GST_C_6"/>
    <property type="match status" value="1"/>
</dbReference>
<accession>A0ABQ5XJF2</accession>
<dbReference type="Proteomes" id="UP001156670">
    <property type="component" value="Unassembled WGS sequence"/>
</dbReference>
<dbReference type="Pfam" id="PF13410">
    <property type="entry name" value="GST_C_2"/>
    <property type="match status" value="1"/>
</dbReference>
<keyword evidence="3" id="KW-1185">Reference proteome</keyword>
<dbReference type="PANTHER" id="PTHR43968:SF6">
    <property type="entry name" value="GLUTATHIONE S-TRANSFERASE OMEGA"/>
    <property type="match status" value="1"/>
</dbReference>
<dbReference type="Gene3D" id="1.20.1050.10">
    <property type="match status" value="1"/>
</dbReference>
<dbReference type="InterPro" id="IPR004045">
    <property type="entry name" value="Glutathione_S-Trfase_N"/>
</dbReference>
<evidence type="ECO:0000259" key="1">
    <source>
        <dbReference type="PROSITE" id="PS50404"/>
    </source>
</evidence>
<dbReference type="SUPFAM" id="SSF47616">
    <property type="entry name" value="GST C-terminal domain-like"/>
    <property type="match status" value="1"/>
</dbReference>
<dbReference type="InterPro" id="IPR050983">
    <property type="entry name" value="GST_Omega/HSP26"/>
</dbReference>
<dbReference type="CDD" id="cd03049">
    <property type="entry name" value="GST_N_3"/>
    <property type="match status" value="1"/>
</dbReference>
<dbReference type="EMBL" id="BSOB01000004">
    <property type="protein sequence ID" value="GLQ91299.1"/>
    <property type="molecule type" value="Genomic_DNA"/>
</dbReference>
<dbReference type="InterPro" id="IPR036282">
    <property type="entry name" value="Glutathione-S-Trfase_C_sf"/>
</dbReference>
<dbReference type="InterPro" id="IPR036249">
    <property type="entry name" value="Thioredoxin-like_sf"/>
</dbReference>
<dbReference type="PANTHER" id="PTHR43968">
    <property type="match status" value="1"/>
</dbReference>
<comment type="caution">
    <text evidence="2">The sequence shown here is derived from an EMBL/GenBank/DDBJ whole genome shotgun (WGS) entry which is preliminary data.</text>
</comment>
<protein>
    <submittedName>
        <fullName evidence="2">Glutathione S-transferase</fullName>
    </submittedName>
</protein>
<dbReference type="RefSeq" id="WP_284319077.1">
    <property type="nucleotide sequence ID" value="NZ_BSOB01000004.1"/>
</dbReference>
<dbReference type="SUPFAM" id="SSF52833">
    <property type="entry name" value="Thioredoxin-like"/>
    <property type="match status" value="1"/>
</dbReference>
<sequence length="211" mass="24052">MKLLYQTHSPYARKVLVMAHEAGLADRLDVIHHETSPTVRNDAVFRQNPLGKVPVLILDDGFALFDSIVICDYLDGLHQRERFLPQHGRARLVSLRRQALAQGMCDAGIAARYETARRPEALRYPAFRDGQLDKLIGAYDFLEREGGFTPHDAEAEHVDLGQIALATTLDWLAFRRLPDFEHGRPRLSAWYRAFLQRPSMQLTEFVGETVD</sequence>
<dbReference type="PROSITE" id="PS50404">
    <property type="entry name" value="GST_NTER"/>
    <property type="match status" value="1"/>
</dbReference>
<reference evidence="3" key="1">
    <citation type="journal article" date="2019" name="Int. J. Syst. Evol. Microbiol.">
        <title>The Global Catalogue of Microorganisms (GCM) 10K type strain sequencing project: providing services to taxonomists for standard genome sequencing and annotation.</title>
        <authorList>
            <consortium name="The Broad Institute Genomics Platform"/>
            <consortium name="The Broad Institute Genome Sequencing Center for Infectious Disease"/>
            <person name="Wu L."/>
            <person name="Ma J."/>
        </authorList>
    </citation>
    <scope>NUCLEOTIDE SEQUENCE [LARGE SCALE GENOMIC DNA]</scope>
    <source>
        <strain evidence="3">NBRC 111980</strain>
    </source>
</reference>
<proteinExistence type="predicted"/>
<dbReference type="Gene3D" id="3.40.30.10">
    <property type="entry name" value="Glutaredoxin"/>
    <property type="match status" value="1"/>
</dbReference>
<gene>
    <name evidence="2" type="ORF">GCM10007901_02490</name>
</gene>
<dbReference type="Pfam" id="PF13409">
    <property type="entry name" value="GST_N_2"/>
    <property type="match status" value="1"/>
</dbReference>